<name>A0A9Q0TQ51_9ROSI</name>
<keyword evidence="1" id="KW-1133">Transmembrane helix</keyword>
<protein>
    <submittedName>
        <fullName evidence="2">Uncharacterized protein</fullName>
    </submittedName>
</protein>
<keyword evidence="1" id="KW-0472">Membrane</keyword>
<accession>A0A9Q0TQ51</accession>
<keyword evidence="1" id="KW-0812">Transmembrane</keyword>
<feature type="transmembrane region" description="Helical" evidence="1">
    <location>
        <begin position="6"/>
        <end position="30"/>
    </location>
</feature>
<dbReference type="Proteomes" id="UP001151752">
    <property type="component" value="Chromosome 9"/>
</dbReference>
<reference evidence="2" key="1">
    <citation type="submission" date="2022-11" db="EMBL/GenBank/DDBJ databases">
        <authorList>
            <person name="Hyden B.L."/>
            <person name="Feng K."/>
            <person name="Yates T."/>
            <person name="Jawdy S."/>
            <person name="Smart L.B."/>
            <person name="Muchero W."/>
        </authorList>
    </citation>
    <scope>NUCLEOTIDE SEQUENCE</scope>
    <source>
        <tissue evidence="2">Shoot tip</tissue>
    </source>
</reference>
<evidence type="ECO:0000256" key="1">
    <source>
        <dbReference type="SAM" id="Phobius"/>
    </source>
</evidence>
<dbReference type="EMBL" id="JAPFFM010000014">
    <property type="protein sequence ID" value="KAJ6715718.1"/>
    <property type="molecule type" value="Genomic_DNA"/>
</dbReference>
<comment type="caution">
    <text evidence="2">The sequence shown here is derived from an EMBL/GenBank/DDBJ whole genome shotgun (WGS) entry which is preliminary data.</text>
</comment>
<gene>
    <name evidence="2" type="ORF">OIU74_008456</name>
</gene>
<proteinExistence type="predicted"/>
<organism evidence="2 3">
    <name type="scientific">Salix koriyanagi</name>
    <dbReference type="NCBI Taxonomy" id="2511006"/>
    <lineage>
        <taxon>Eukaryota</taxon>
        <taxon>Viridiplantae</taxon>
        <taxon>Streptophyta</taxon>
        <taxon>Embryophyta</taxon>
        <taxon>Tracheophyta</taxon>
        <taxon>Spermatophyta</taxon>
        <taxon>Magnoliopsida</taxon>
        <taxon>eudicotyledons</taxon>
        <taxon>Gunneridae</taxon>
        <taxon>Pentapetalae</taxon>
        <taxon>rosids</taxon>
        <taxon>fabids</taxon>
        <taxon>Malpighiales</taxon>
        <taxon>Salicaceae</taxon>
        <taxon>Saliceae</taxon>
        <taxon>Salix</taxon>
    </lineage>
</organism>
<evidence type="ECO:0000313" key="3">
    <source>
        <dbReference type="Proteomes" id="UP001151752"/>
    </source>
</evidence>
<keyword evidence="3" id="KW-1185">Reference proteome</keyword>
<dbReference type="AlphaFoldDB" id="A0A9Q0TQ51"/>
<reference evidence="2" key="2">
    <citation type="journal article" date="2023" name="Int. J. Mol. Sci.">
        <title>De Novo Assembly and Annotation of 11 Diverse Shrub Willow (Salix) Genomes Reveals Novel Gene Organization in Sex-Linked Regions.</title>
        <authorList>
            <person name="Hyden B."/>
            <person name="Feng K."/>
            <person name="Yates T.B."/>
            <person name="Jawdy S."/>
            <person name="Cereghino C."/>
            <person name="Smart L.B."/>
            <person name="Muchero W."/>
        </authorList>
    </citation>
    <scope>NUCLEOTIDE SEQUENCE</scope>
    <source>
        <tissue evidence="2">Shoot tip</tissue>
    </source>
</reference>
<evidence type="ECO:0000313" key="2">
    <source>
        <dbReference type="EMBL" id="KAJ6715718.1"/>
    </source>
</evidence>
<sequence length="31" mass="3607">MVEKLFSMHAFLLLMAITCSFINMCSYCVLF</sequence>